<name>A0A2U1AYB4_9BACT</name>
<dbReference type="NCBIfam" id="TIGR03425">
    <property type="entry name" value="urea_degr_2"/>
    <property type="match status" value="1"/>
</dbReference>
<organism evidence="2 3">
    <name type="scientific">Victivallis vadensis</name>
    <dbReference type="NCBI Taxonomy" id="172901"/>
    <lineage>
        <taxon>Bacteria</taxon>
        <taxon>Pseudomonadati</taxon>
        <taxon>Lentisphaerota</taxon>
        <taxon>Lentisphaeria</taxon>
        <taxon>Victivallales</taxon>
        <taxon>Victivallaceae</taxon>
        <taxon>Victivallis</taxon>
    </lineage>
</organism>
<dbReference type="InterPro" id="IPR017792">
    <property type="entry name" value="UAAP1"/>
</dbReference>
<dbReference type="InterPro" id="IPR018959">
    <property type="entry name" value="DUF1989"/>
</dbReference>
<reference evidence="2 3" key="1">
    <citation type="submission" date="2018-04" db="EMBL/GenBank/DDBJ databases">
        <title>Genomic Encyclopedia of Type Strains, Phase IV (KMG-IV): sequencing the most valuable type-strain genomes for metagenomic binning, comparative biology and taxonomic classification.</title>
        <authorList>
            <person name="Goeker M."/>
        </authorList>
    </citation>
    <scope>NUCLEOTIDE SEQUENCE [LARGE SCALE GENOMIC DNA]</scope>
    <source>
        <strain evidence="2 3">DSM 14823</strain>
    </source>
</reference>
<dbReference type="Proteomes" id="UP000245959">
    <property type="component" value="Unassembled WGS sequence"/>
</dbReference>
<dbReference type="RefSeq" id="WP_116884080.1">
    <property type="nucleotide sequence ID" value="NZ_CABMMC010000012.1"/>
</dbReference>
<evidence type="ECO:0000259" key="1">
    <source>
        <dbReference type="Pfam" id="PF09347"/>
    </source>
</evidence>
<dbReference type="Pfam" id="PF09347">
    <property type="entry name" value="DUF1989"/>
    <property type="match status" value="1"/>
</dbReference>
<evidence type="ECO:0000313" key="2">
    <source>
        <dbReference type="EMBL" id="PVY41419.1"/>
    </source>
</evidence>
<dbReference type="AlphaFoldDB" id="A0A2U1AYB4"/>
<dbReference type="EMBL" id="QEKH01000014">
    <property type="protein sequence ID" value="PVY41419.1"/>
    <property type="molecule type" value="Genomic_DNA"/>
</dbReference>
<comment type="caution">
    <text evidence="2">The sequence shown here is derived from an EMBL/GenBank/DDBJ whole genome shotgun (WGS) entry which is preliminary data.</text>
</comment>
<keyword evidence="3" id="KW-1185">Reference proteome</keyword>
<feature type="domain" description="DUF1989" evidence="1">
    <location>
        <begin position="12"/>
        <end position="183"/>
    </location>
</feature>
<gene>
    <name evidence="2" type="ORF">C8D82_11432</name>
</gene>
<dbReference type="OrthoDB" id="9772660at2"/>
<evidence type="ECO:0000313" key="3">
    <source>
        <dbReference type="Proteomes" id="UP000245959"/>
    </source>
</evidence>
<protein>
    <recommendedName>
        <fullName evidence="1">DUF1989 domain-containing protein</fullName>
    </recommendedName>
</protein>
<accession>A0A2U1AYB4</accession>
<dbReference type="GeneID" id="78295385"/>
<proteinExistence type="predicted"/>
<sequence length="239" mass="26885">MENNLVLLTETVIDGGWNYSRIVKRGQLLRLTDLEGGANVSAMFYNAGNFSERFNLGDTLKIQHICRLTKHCCIYSDMGRILMSVPEDTCGWHDMLCGCTHAALIEKRFGKKEYQEAHNEFYRNGYDSLLVELGKHGMTKRDVTEIINFFSKVTVDEKGAMTFVPGNSPAGSHVDLRAEMDTLVVLDTGMHPLSPATEYPRKPVRAALYACEPGRKDDPCFTWCPENERGFAATSLYNL</sequence>
<dbReference type="PANTHER" id="PTHR31527:SF0">
    <property type="entry name" value="RE64534P"/>
    <property type="match status" value="1"/>
</dbReference>
<dbReference type="PANTHER" id="PTHR31527">
    <property type="entry name" value="RE64534P"/>
    <property type="match status" value="1"/>
</dbReference>